<evidence type="ECO:0000259" key="5">
    <source>
        <dbReference type="PROSITE" id="PS50305"/>
    </source>
</evidence>
<feature type="binding site" evidence="3">
    <location>
        <position position="53"/>
    </location>
    <ligand>
        <name>substrate</name>
    </ligand>
</feature>
<protein>
    <recommendedName>
        <fullName evidence="3">NAD-dependent protein deacylase</fullName>
        <ecNumber evidence="3">2.3.1.286</ecNumber>
    </recommendedName>
    <alternativeName>
        <fullName evidence="3">Regulatory protein SIR2 homolog</fullName>
    </alternativeName>
</protein>
<dbReference type="InterPro" id="IPR003000">
    <property type="entry name" value="Sirtuin"/>
</dbReference>
<dbReference type="InterPro" id="IPR050134">
    <property type="entry name" value="NAD-dep_sirtuin_deacylases"/>
</dbReference>
<dbReference type="HAMAP" id="MF_01121">
    <property type="entry name" value="Sirtuin_ClassIII"/>
    <property type="match status" value="1"/>
</dbReference>
<dbReference type="InterPro" id="IPR029035">
    <property type="entry name" value="DHS-like_NAD/FAD-binding_dom"/>
</dbReference>
<evidence type="ECO:0000256" key="2">
    <source>
        <dbReference type="ARBA" id="ARBA00023027"/>
    </source>
</evidence>
<evidence type="ECO:0000256" key="1">
    <source>
        <dbReference type="ARBA" id="ARBA00022679"/>
    </source>
</evidence>
<gene>
    <name evidence="3" type="primary">cobB</name>
    <name evidence="6" type="ORF">ACHKAR_01410</name>
</gene>
<dbReference type="SUPFAM" id="SSF52467">
    <property type="entry name" value="DHS-like NAD/FAD-binding domain"/>
    <property type="match status" value="1"/>
</dbReference>
<keyword evidence="7" id="KW-1185">Reference proteome</keyword>
<comment type="subcellular location">
    <subcellularLocation>
        <location evidence="3">Cytoplasm</location>
    </subcellularLocation>
</comment>
<dbReference type="PANTHER" id="PTHR11085:SF4">
    <property type="entry name" value="NAD-DEPENDENT PROTEIN DEACYLASE"/>
    <property type="match status" value="1"/>
</dbReference>
<dbReference type="CDD" id="cd01412">
    <property type="entry name" value="SIRT5_Af1_CobB"/>
    <property type="match status" value="1"/>
</dbReference>
<proteinExistence type="inferred from homology"/>
<keyword evidence="1" id="KW-0808">Transferase</keyword>
<comment type="caution">
    <text evidence="3 4">Lacks conserved residue(s) required for the propagation of feature annotation.</text>
</comment>
<dbReference type="InterPro" id="IPR026590">
    <property type="entry name" value="Ssirtuin_cat_dom"/>
</dbReference>
<dbReference type="InterPro" id="IPR027546">
    <property type="entry name" value="Sirtuin_class_III"/>
</dbReference>
<comment type="catalytic activity">
    <reaction evidence="3">
        <text>N(6)-succinyl-L-lysyl-[protein] + NAD(+) + H2O = 2''-O-succinyl-ADP-D-ribose + nicotinamide + L-lysyl-[protein]</text>
        <dbReference type="Rhea" id="RHEA:47668"/>
        <dbReference type="Rhea" id="RHEA-COMP:9752"/>
        <dbReference type="Rhea" id="RHEA-COMP:11877"/>
        <dbReference type="ChEBI" id="CHEBI:15377"/>
        <dbReference type="ChEBI" id="CHEBI:17154"/>
        <dbReference type="ChEBI" id="CHEBI:29969"/>
        <dbReference type="ChEBI" id="CHEBI:57540"/>
        <dbReference type="ChEBI" id="CHEBI:87830"/>
        <dbReference type="ChEBI" id="CHEBI:87832"/>
    </reaction>
</comment>
<dbReference type="Proteomes" id="UP001610063">
    <property type="component" value="Unassembled WGS sequence"/>
</dbReference>
<feature type="binding site" evidence="3">
    <location>
        <position position="214"/>
    </location>
    <ligand>
        <name>NAD(+)</name>
        <dbReference type="ChEBI" id="CHEBI:57540"/>
    </ligand>
</feature>
<dbReference type="RefSeq" id="WP_395415864.1">
    <property type="nucleotide sequence ID" value="NZ_JBIPKE010000009.1"/>
</dbReference>
<feature type="binding site" evidence="3">
    <location>
        <begin position="170"/>
        <end position="172"/>
    </location>
    <ligand>
        <name>NAD(+)</name>
        <dbReference type="ChEBI" id="CHEBI:57540"/>
    </ligand>
</feature>
<sequence>MKKIVVLSGAGISAESGISTFRDSGGLWEGHNIEDVATPEGWRRNPELVLDFYNQRRKQALFAKPNIGHTVLAQLEQDFHVTIITQNVDNLHERAGSSHVIHLHGELSKVRSTIDESLIYELDGWELNPGDLCEKGSQLRPHIVWFGEAVPMMDLAIKHTQEADFFIVVGTSLVVYPAAGLLSFVDNHIPKYIIDPNLPVLDHIPNLHYFPKSATEGLAIVCDIIRSNNLRKI</sequence>
<feature type="binding site" evidence="3">
    <location>
        <position position="56"/>
    </location>
    <ligand>
        <name>substrate</name>
    </ligand>
</feature>
<comment type="domain">
    <text evidence="3">2 residues (Tyr-53 and Arg-56) present in a large hydrophobic pocket are probably involved in substrate specificity. They are important for desuccinylation activity, but dispensable for deacetylation activity.</text>
</comment>
<dbReference type="Gene3D" id="3.30.1600.10">
    <property type="entry name" value="SIR2/SIRT2 'Small Domain"/>
    <property type="match status" value="1"/>
</dbReference>
<evidence type="ECO:0000313" key="6">
    <source>
        <dbReference type="EMBL" id="MFH6982072.1"/>
    </source>
</evidence>
<dbReference type="EMBL" id="JBIPKE010000009">
    <property type="protein sequence ID" value="MFH6982072.1"/>
    <property type="molecule type" value="Genomic_DNA"/>
</dbReference>
<name>A0ABW7N3Q8_9BACT</name>
<comment type="caution">
    <text evidence="6">The sequence shown here is derived from an EMBL/GenBank/DDBJ whole genome shotgun (WGS) entry which is preliminary data.</text>
</comment>
<feature type="domain" description="Deacetylase sirtuin-type" evidence="5">
    <location>
        <begin position="1"/>
        <end position="233"/>
    </location>
</feature>
<comment type="similarity">
    <text evidence="3">Belongs to the sirtuin family. Class III subfamily.</text>
</comment>
<dbReference type="Pfam" id="PF02146">
    <property type="entry name" value="SIR2"/>
    <property type="match status" value="1"/>
</dbReference>
<accession>A0ABW7N3Q8</accession>
<feature type="active site" description="Proton acceptor" evidence="3">
    <location>
        <position position="104"/>
    </location>
</feature>
<dbReference type="EC" id="2.3.1.286" evidence="3"/>
<keyword evidence="2 3" id="KW-0520">NAD</keyword>
<reference evidence="6 7" key="1">
    <citation type="journal article" date="2013" name="Int. J. Syst. Evol. Microbiol.">
        <title>Marinoscillum luteum sp. nov., isolated from marine sediment.</title>
        <authorList>
            <person name="Cha I.T."/>
            <person name="Park S.J."/>
            <person name="Kim S.J."/>
            <person name="Kim J.G."/>
            <person name="Jung M.Y."/>
            <person name="Shin K.S."/>
            <person name="Kwon K.K."/>
            <person name="Yang S.H."/>
            <person name="Seo Y.S."/>
            <person name="Rhee S.K."/>
        </authorList>
    </citation>
    <scope>NUCLEOTIDE SEQUENCE [LARGE SCALE GENOMIC DNA]</scope>
    <source>
        <strain evidence="6 7">KCTC 23939</strain>
    </source>
</reference>
<organism evidence="6 7">
    <name type="scientific">Marinoscillum luteum</name>
    <dbReference type="NCBI Taxonomy" id="861051"/>
    <lineage>
        <taxon>Bacteria</taxon>
        <taxon>Pseudomonadati</taxon>
        <taxon>Bacteroidota</taxon>
        <taxon>Cytophagia</taxon>
        <taxon>Cytophagales</taxon>
        <taxon>Reichenbachiellaceae</taxon>
        <taxon>Marinoscillum</taxon>
    </lineage>
</organism>
<dbReference type="PROSITE" id="PS50305">
    <property type="entry name" value="SIRTUIN"/>
    <property type="match status" value="1"/>
</dbReference>
<feature type="binding site" evidence="3">
    <location>
        <begin position="9"/>
        <end position="28"/>
    </location>
    <ligand>
        <name>NAD(+)</name>
        <dbReference type="ChEBI" id="CHEBI:57540"/>
    </ligand>
</feature>
<keyword evidence="3" id="KW-0963">Cytoplasm</keyword>
<dbReference type="InterPro" id="IPR026591">
    <property type="entry name" value="Sirtuin_cat_small_dom_sf"/>
</dbReference>
<comment type="function">
    <text evidence="3">NAD-dependent lysine deacetylase and desuccinylase that specifically removes acetyl and succinyl groups on target proteins. Modulates the activities of several proteins which are inactive in their acylated form.</text>
</comment>
<evidence type="ECO:0000256" key="4">
    <source>
        <dbReference type="PROSITE-ProRule" id="PRU00236"/>
    </source>
</evidence>
<feature type="binding site" evidence="3">
    <location>
        <begin position="86"/>
        <end position="89"/>
    </location>
    <ligand>
        <name>NAD(+)</name>
        <dbReference type="ChEBI" id="CHEBI:57540"/>
    </ligand>
</feature>
<dbReference type="PANTHER" id="PTHR11085">
    <property type="entry name" value="NAD-DEPENDENT PROTEIN DEACYLASE SIRTUIN-5, MITOCHONDRIAL-RELATED"/>
    <property type="match status" value="1"/>
</dbReference>
<comment type="catalytic activity">
    <reaction evidence="3">
        <text>N(6)-acetyl-L-lysyl-[protein] + NAD(+) + H2O = 2''-O-acetyl-ADP-D-ribose + nicotinamide + L-lysyl-[protein]</text>
        <dbReference type="Rhea" id="RHEA:43636"/>
        <dbReference type="Rhea" id="RHEA-COMP:9752"/>
        <dbReference type="Rhea" id="RHEA-COMP:10731"/>
        <dbReference type="ChEBI" id="CHEBI:15377"/>
        <dbReference type="ChEBI" id="CHEBI:17154"/>
        <dbReference type="ChEBI" id="CHEBI:29969"/>
        <dbReference type="ChEBI" id="CHEBI:57540"/>
        <dbReference type="ChEBI" id="CHEBI:61930"/>
        <dbReference type="ChEBI" id="CHEBI:83767"/>
        <dbReference type="EC" id="2.3.1.286"/>
    </reaction>
</comment>
<evidence type="ECO:0000313" key="7">
    <source>
        <dbReference type="Proteomes" id="UP001610063"/>
    </source>
</evidence>
<evidence type="ECO:0000256" key="3">
    <source>
        <dbReference type="HAMAP-Rule" id="MF_01121"/>
    </source>
</evidence>
<dbReference type="Gene3D" id="3.40.50.1220">
    <property type="entry name" value="TPP-binding domain"/>
    <property type="match status" value="1"/>
</dbReference>